<dbReference type="InterPro" id="IPR020846">
    <property type="entry name" value="MFS_dom"/>
</dbReference>
<evidence type="ECO:0000256" key="5">
    <source>
        <dbReference type="ARBA" id="ARBA00023136"/>
    </source>
</evidence>
<evidence type="ECO:0000313" key="8">
    <source>
        <dbReference type="EMBL" id="TLU64709.1"/>
    </source>
</evidence>
<protein>
    <submittedName>
        <fullName evidence="8">MFS transporter</fullName>
    </submittedName>
</protein>
<keyword evidence="5 6" id="KW-0472">Membrane</keyword>
<feature type="transmembrane region" description="Helical" evidence="6">
    <location>
        <begin position="258"/>
        <end position="277"/>
    </location>
</feature>
<dbReference type="PANTHER" id="PTHR43124:SF10">
    <property type="entry name" value="PURINE EFFLUX PUMP PBUE"/>
    <property type="match status" value="1"/>
</dbReference>
<comment type="subcellular location">
    <subcellularLocation>
        <location evidence="1">Cell membrane</location>
        <topology evidence="1">Multi-pass membrane protein</topology>
    </subcellularLocation>
</comment>
<dbReference type="PANTHER" id="PTHR43124">
    <property type="entry name" value="PURINE EFFLUX PUMP PBUE"/>
    <property type="match status" value="1"/>
</dbReference>
<dbReference type="Proteomes" id="UP000307790">
    <property type="component" value="Unassembled WGS sequence"/>
</dbReference>
<dbReference type="EMBL" id="VCBC01000010">
    <property type="protein sequence ID" value="TLU64709.1"/>
    <property type="molecule type" value="Genomic_DNA"/>
</dbReference>
<dbReference type="InterPro" id="IPR050189">
    <property type="entry name" value="MFS_Efflux_Transporters"/>
</dbReference>
<dbReference type="GO" id="GO:0005886">
    <property type="term" value="C:plasma membrane"/>
    <property type="evidence" value="ECO:0007669"/>
    <property type="project" value="UniProtKB-SubCell"/>
</dbReference>
<feature type="transmembrane region" description="Helical" evidence="6">
    <location>
        <begin position="94"/>
        <end position="115"/>
    </location>
</feature>
<keyword evidence="3 6" id="KW-0812">Transmembrane</keyword>
<feature type="transmembrane region" description="Helical" evidence="6">
    <location>
        <begin position="127"/>
        <end position="147"/>
    </location>
</feature>
<evidence type="ECO:0000259" key="7">
    <source>
        <dbReference type="PROSITE" id="PS50850"/>
    </source>
</evidence>
<keyword evidence="4 6" id="KW-1133">Transmembrane helix</keyword>
<accession>A0A5R9IJD3</accession>
<feature type="transmembrane region" description="Helical" evidence="6">
    <location>
        <begin position="153"/>
        <end position="173"/>
    </location>
</feature>
<evidence type="ECO:0000313" key="9">
    <source>
        <dbReference type="Proteomes" id="UP000307790"/>
    </source>
</evidence>
<reference evidence="8 9" key="1">
    <citation type="submission" date="2019-05" db="EMBL/GenBank/DDBJ databases">
        <title>Genome sequences of Thalassotalea litorea 1K03283.</title>
        <authorList>
            <person name="Zhang D."/>
        </authorList>
    </citation>
    <scope>NUCLEOTIDE SEQUENCE [LARGE SCALE GENOMIC DNA]</scope>
    <source>
        <strain evidence="8 9">MCCC 1K03283</strain>
    </source>
</reference>
<feature type="transmembrane region" description="Helical" evidence="6">
    <location>
        <begin position="229"/>
        <end position="251"/>
    </location>
</feature>
<feature type="transmembrane region" description="Helical" evidence="6">
    <location>
        <begin position="193"/>
        <end position="217"/>
    </location>
</feature>
<evidence type="ECO:0000256" key="4">
    <source>
        <dbReference type="ARBA" id="ARBA00022989"/>
    </source>
</evidence>
<dbReference type="InterPro" id="IPR011701">
    <property type="entry name" value="MFS"/>
</dbReference>
<feature type="transmembrane region" description="Helical" evidence="6">
    <location>
        <begin position="283"/>
        <end position="303"/>
    </location>
</feature>
<gene>
    <name evidence="8" type="ORF">FE810_10725</name>
</gene>
<keyword evidence="9" id="KW-1185">Reference proteome</keyword>
<evidence type="ECO:0000256" key="6">
    <source>
        <dbReference type="SAM" id="Phobius"/>
    </source>
</evidence>
<dbReference type="Pfam" id="PF07690">
    <property type="entry name" value="MFS_1"/>
    <property type="match status" value="1"/>
</dbReference>
<feature type="transmembrane region" description="Helical" evidence="6">
    <location>
        <begin position="315"/>
        <end position="337"/>
    </location>
</feature>
<dbReference type="PROSITE" id="PS50850">
    <property type="entry name" value="MFS"/>
    <property type="match status" value="1"/>
</dbReference>
<organism evidence="8 9">
    <name type="scientific">Thalassotalea litorea</name>
    <dbReference type="NCBI Taxonomy" id="2020715"/>
    <lineage>
        <taxon>Bacteria</taxon>
        <taxon>Pseudomonadati</taxon>
        <taxon>Pseudomonadota</taxon>
        <taxon>Gammaproteobacteria</taxon>
        <taxon>Alteromonadales</taxon>
        <taxon>Colwelliaceae</taxon>
        <taxon>Thalassotalea</taxon>
    </lineage>
</organism>
<dbReference type="Gene3D" id="1.20.1250.20">
    <property type="entry name" value="MFS general substrate transporter like domains"/>
    <property type="match status" value="2"/>
</dbReference>
<sequence>MLARTMLAFLATAGLFYVNIMPALVSGLIEALGFNKEDAGLVAAFNVYGAALGAFAAVFIVKIWSWRKTSVVLLFALIVADLISIFIAEPLLLMVMRFLHGAIGGLLVGVGFSIIARTKEADKTFGILLLVQFGLGGVGVIFIPPLVPEFGTAVLFSSLIAFSLITLCMLPFIPQYDKNANPVKGKPQSIRKLPLSAALLALFLFQAANMGLYAFIIELGKVAGLETELISTIIGVSAWFGILGSLLVVWLSTRVGRGLPLTIGIIFTAISTLGLHYAEQEWAFWLANINIAIAWAFVIPYILGLCAEFDQQGQMAALGGFASKMGLASGPLVAALMVTGFSYTVLINIAALVLVLSMIAAWWPSRLLDKTPKIR</sequence>
<comment type="caution">
    <text evidence="8">The sequence shown here is derived from an EMBL/GenBank/DDBJ whole genome shotgun (WGS) entry which is preliminary data.</text>
</comment>
<feature type="domain" description="Major facilitator superfamily (MFS) profile" evidence="7">
    <location>
        <begin position="194"/>
        <end position="375"/>
    </location>
</feature>
<dbReference type="InterPro" id="IPR036259">
    <property type="entry name" value="MFS_trans_sf"/>
</dbReference>
<feature type="transmembrane region" description="Helical" evidence="6">
    <location>
        <begin position="71"/>
        <end position="88"/>
    </location>
</feature>
<proteinExistence type="predicted"/>
<name>A0A5R9IJD3_9GAMM</name>
<dbReference type="SUPFAM" id="SSF103473">
    <property type="entry name" value="MFS general substrate transporter"/>
    <property type="match status" value="1"/>
</dbReference>
<dbReference type="GO" id="GO:0022857">
    <property type="term" value="F:transmembrane transporter activity"/>
    <property type="evidence" value="ECO:0007669"/>
    <property type="project" value="InterPro"/>
</dbReference>
<keyword evidence="2" id="KW-1003">Cell membrane</keyword>
<feature type="transmembrane region" description="Helical" evidence="6">
    <location>
        <begin position="43"/>
        <end position="64"/>
    </location>
</feature>
<dbReference type="OrthoDB" id="7628497at2"/>
<evidence type="ECO:0000256" key="3">
    <source>
        <dbReference type="ARBA" id="ARBA00022692"/>
    </source>
</evidence>
<feature type="transmembrane region" description="Helical" evidence="6">
    <location>
        <begin position="343"/>
        <end position="363"/>
    </location>
</feature>
<evidence type="ECO:0000256" key="2">
    <source>
        <dbReference type="ARBA" id="ARBA00022475"/>
    </source>
</evidence>
<dbReference type="AlphaFoldDB" id="A0A5R9IJD3"/>
<evidence type="ECO:0000256" key="1">
    <source>
        <dbReference type="ARBA" id="ARBA00004651"/>
    </source>
</evidence>